<dbReference type="GO" id="GO:0003677">
    <property type="term" value="F:DNA binding"/>
    <property type="evidence" value="ECO:0007669"/>
    <property type="project" value="TreeGrafter"/>
</dbReference>
<reference evidence="9 10" key="1">
    <citation type="submission" date="2019-04" db="EMBL/GenBank/DDBJ databases">
        <title>Lampropedia sp YIM MLB12 draf genome.</title>
        <authorList>
            <person name="Wang Y.-X."/>
        </authorList>
    </citation>
    <scope>NUCLEOTIDE SEQUENCE [LARGE SCALE GENOMIC DNA]</scope>
    <source>
        <strain evidence="9 10">YIM MLB12</strain>
    </source>
</reference>
<evidence type="ECO:0000259" key="8">
    <source>
        <dbReference type="PROSITE" id="PS51645"/>
    </source>
</evidence>
<dbReference type="PROSITE" id="PS51645">
    <property type="entry name" value="PHR_CRY_ALPHA_BETA"/>
    <property type="match status" value="1"/>
</dbReference>
<dbReference type="InterPro" id="IPR005101">
    <property type="entry name" value="Cryptochr/Photolyase_FAD-bd"/>
</dbReference>
<dbReference type="PANTHER" id="PTHR11455:SF9">
    <property type="entry name" value="CRYPTOCHROME CIRCADIAN CLOCK 5 ISOFORM X1"/>
    <property type="match status" value="1"/>
</dbReference>
<protein>
    <submittedName>
        <fullName evidence="9">Deoxyribodipyrimidine photo-lyase</fullName>
    </submittedName>
</protein>
<evidence type="ECO:0000256" key="3">
    <source>
        <dbReference type="ARBA" id="ARBA00022827"/>
    </source>
</evidence>
<dbReference type="InterPro" id="IPR036134">
    <property type="entry name" value="Crypto/Photolyase_FAD-like_sf"/>
</dbReference>
<dbReference type="PRINTS" id="PR00147">
    <property type="entry name" value="DNAPHOTLYASE"/>
</dbReference>
<dbReference type="Pfam" id="PF00875">
    <property type="entry name" value="DNA_photolyase"/>
    <property type="match status" value="1"/>
</dbReference>
<keyword evidence="9" id="KW-0456">Lyase</keyword>
<evidence type="ECO:0000313" key="10">
    <source>
        <dbReference type="Proteomes" id="UP000306236"/>
    </source>
</evidence>
<dbReference type="OrthoDB" id="9772484at2"/>
<dbReference type="InterPro" id="IPR036155">
    <property type="entry name" value="Crypto/Photolyase_N_sf"/>
</dbReference>
<dbReference type="PROSITE" id="PS00691">
    <property type="entry name" value="DNA_PHOTOLYASES_1_2"/>
    <property type="match status" value="1"/>
</dbReference>
<keyword evidence="10" id="KW-1185">Reference proteome</keyword>
<dbReference type="GO" id="GO:0071949">
    <property type="term" value="F:FAD binding"/>
    <property type="evidence" value="ECO:0007669"/>
    <property type="project" value="TreeGrafter"/>
</dbReference>
<evidence type="ECO:0000256" key="6">
    <source>
        <dbReference type="PIRSR" id="PIRSR602081-2"/>
    </source>
</evidence>
<keyword evidence="2 5" id="KW-0285">Flavoprotein</keyword>
<comment type="cofactor">
    <cofactor evidence="5">
        <name>FAD</name>
        <dbReference type="ChEBI" id="CHEBI:57692"/>
    </cofactor>
    <text evidence="5">Binds 1 FAD per subunit.</text>
</comment>
<dbReference type="InterPro" id="IPR002081">
    <property type="entry name" value="Cryptochrome/DNA_photolyase_1"/>
</dbReference>
<comment type="similarity">
    <text evidence="7">Belongs to the DNA photolyase family.</text>
</comment>
<evidence type="ECO:0000313" key="9">
    <source>
        <dbReference type="EMBL" id="THJ31151.1"/>
    </source>
</evidence>
<feature type="binding site" evidence="5">
    <location>
        <begin position="261"/>
        <end position="268"/>
    </location>
    <ligand>
        <name>FAD</name>
        <dbReference type="ChEBI" id="CHEBI:57692"/>
    </ligand>
</feature>
<dbReference type="InterPro" id="IPR014729">
    <property type="entry name" value="Rossmann-like_a/b/a_fold"/>
</dbReference>
<dbReference type="Gene3D" id="1.10.579.10">
    <property type="entry name" value="DNA Cyclobutane Dipyrimidine Photolyase, subunit A, domain 3"/>
    <property type="match status" value="1"/>
</dbReference>
<evidence type="ECO:0000256" key="1">
    <source>
        <dbReference type="ARBA" id="ARBA00001932"/>
    </source>
</evidence>
<feature type="site" description="Electron transfer via tryptophanyl radical" evidence="6">
    <location>
        <position position="345"/>
    </location>
</feature>
<dbReference type="Gene3D" id="1.25.40.80">
    <property type="match status" value="1"/>
</dbReference>
<evidence type="ECO:0000256" key="2">
    <source>
        <dbReference type="ARBA" id="ARBA00022630"/>
    </source>
</evidence>
<evidence type="ECO:0000256" key="4">
    <source>
        <dbReference type="ARBA" id="ARBA00022991"/>
    </source>
</evidence>
<dbReference type="GO" id="GO:0006139">
    <property type="term" value="P:nucleobase-containing compound metabolic process"/>
    <property type="evidence" value="ECO:0007669"/>
    <property type="project" value="UniProtKB-ARBA"/>
</dbReference>
<dbReference type="EMBL" id="SSWX01000027">
    <property type="protein sequence ID" value="THJ31151.1"/>
    <property type="molecule type" value="Genomic_DNA"/>
</dbReference>
<dbReference type="SUPFAM" id="SSF52425">
    <property type="entry name" value="Cryptochrome/photolyase, N-terminal domain"/>
    <property type="match status" value="1"/>
</dbReference>
<dbReference type="SUPFAM" id="SSF48173">
    <property type="entry name" value="Cryptochrome/photolyase FAD-binding domain"/>
    <property type="match status" value="1"/>
</dbReference>
<feature type="binding site" evidence="5">
    <location>
        <position position="218"/>
    </location>
    <ligand>
        <name>FAD</name>
        <dbReference type="ChEBI" id="CHEBI:57692"/>
    </ligand>
</feature>
<dbReference type="AlphaFoldDB" id="A0A4S5BKF0"/>
<dbReference type="Proteomes" id="UP000306236">
    <property type="component" value="Unassembled WGS sequence"/>
</dbReference>
<feature type="binding site" evidence="5">
    <location>
        <position position="258"/>
    </location>
    <ligand>
        <name>FAD</name>
        <dbReference type="ChEBI" id="CHEBI:57692"/>
    </ligand>
</feature>
<dbReference type="PROSITE" id="PS00394">
    <property type="entry name" value="DNA_PHOTOLYASES_1_1"/>
    <property type="match status" value="1"/>
</dbReference>
<evidence type="ECO:0000256" key="5">
    <source>
        <dbReference type="PIRSR" id="PIRSR602081-1"/>
    </source>
</evidence>
<comment type="caution">
    <text evidence="9">The sequence shown here is derived from an EMBL/GenBank/DDBJ whole genome shotgun (WGS) entry which is preliminary data.</text>
</comment>
<comment type="cofactor">
    <cofactor evidence="1">
        <name>(6R)-5,10-methylene-5,6,7,8-tetrahydrofolate</name>
        <dbReference type="ChEBI" id="CHEBI:15636"/>
    </cofactor>
</comment>
<accession>A0A4S5BKF0</accession>
<feature type="site" description="Electron transfer via tryptophanyl radical" evidence="6">
    <location>
        <position position="368"/>
    </location>
</feature>
<dbReference type="InterPro" id="IPR006050">
    <property type="entry name" value="DNA_photolyase_N"/>
</dbReference>
<dbReference type="PANTHER" id="PTHR11455">
    <property type="entry name" value="CRYPTOCHROME"/>
    <property type="match status" value="1"/>
</dbReference>
<dbReference type="GO" id="GO:0006950">
    <property type="term" value="P:response to stress"/>
    <property type="evidence" value="ECO:0007669"/>
    <property type="project" value="UniProtKB-ARBA"/>
</dbReference>
<name>A0A4S5BKF0_9BURK</name>
<dbReference type="Pfam" id="PF03441">
    <property type="entry name" value="FAD_binding_7"/>
    <property type="match status" value="1"/>
</dbReference>
<keyword evidence="4 7" id="KW-0157">Chromophore</keyword>
<dbReference type="GO" id="GO:0003904">
    <property type="term" value="F:deoxyribodipyrimidine photo-lyase activity"/>
    <property type="evidence" value="ECO:0007669"/>
    <property type="project" value="TreeGrafter"/>
</dbReference>
<gene>
    <name evidence="9" type="ORF">E8K88_16040</name>
</gene>
<feature type="site" description="Electron transfer via tryptophanyl radical" evidence="6">
    <location>
        <position position="292"/>
    </location>
</feature>
<organism evidence="9 10">
    <name type="scientific">Lampropedia aestuarii</name>
    <dbReference type="NCBI Taxonomy" id="2562762"/>
    <lineage>
        <taxon>Bacteria</taxon>
        <taxon>Pseudomonadati</taxon>
        <taxon>Pseudomonadota</taxon>
        <taxon>Betaproteobacteria</taxon>
        <taxon>Burkholderiales</taxon>
        <taxon>Comamonadaceae</taxon>
        <taxon>Lampropedia</taxon>
    </lineage>
</organism>
<dbReference type="GO" id="GO:0009416">
    <property type="term" value="P:response to light stimulus"/>
    <property type="evidence" value="ECO:0007669"/>
    <property type="project" value="TreeGrafter"/>
</dbReference>
<keyword evidence="3 5" id="KW-0274">FAD</keyword>
<evidence type="ECO:0000256" key="7">
    <source>
        <dbReference type="RuleBase" id="RU004182"/>
    </source>
</evidence>
<dbReference type="InterPro" id="IPR018394">
    <property type="entry name" value="DNA_photolyase_1_CS_C"/>
</dbReference>
<sequence length="439" mass="50457">MREGTAIFWFRRDLRVHDNAGLYEALKRFDCVIPVFVFDTGILAELPRYDRRVDFIAQALEVLDQQLRSHGSALHVGVGEPTKLLPELVQRYGAQAVYTNGDYEPDALQRDAVVERSLASRGVTLHRFKDQVVFEKSEVVKDDASPYTVFTPFSRKWKKQLTPFFLQAYPSERYAANLARSEQLQLPAQRPDLASLGFERTDLQFAPPRIARSLLAQYGAQRDFPAVHGTSRLGIHLRFGTGSIRALAQQAIDGSEVFLNELIWREFFQTLLWHFPKTVTHSFKPAYDNIVWRNNEADFKRWCEGQTGYPLVDAGMRELNATGFMHNRVRMVVASFLCKHLLIDWRWGERYFAKHLLDYELAANVGNWQWAAGSGADAAPYFRVFNPTLQAKKFDPDGAYVRQWVPEFGKGDYPAPMVEHTEARARCLQVYQRAVKEQD</sequence>
<feature type="domain" description="Photolyase/cryptochrome alpha/beta" evidence="8">
    <location>
        <begin position="4"/>
        <end position="133"/>
    </location>
</feature>
<dbReference type="RefSeq" id="WP_136407690.1">
    <property type="nucleotide sequence ID" value="NZ_SSWX01000027.1"/>
</dbReference>
<dbReference type="Gene3D" id="3.40.50.620">
    <property type="entry name" value="HUPs"/>
    <property type="match status" value="1"/>
</dbReference>
<proteinExistence type="inferred from homology"/>